<comment type="caution">
    <text evidence="1">The sequence shown here is derived from an EMBL/GenBank/DDBJ whole genome shotgun (WGS) entry which is preliminary data.</text>
</comment>
<accession>A0A9X4QWK8</accession>
<sequence length="71" mass="7966">MDNGIAVILYKKDLDDSLVVVDERAWTLNMIASLEHVNFITISGQEYETEEGRLNLDTGKLEILVTPTENA</sequence>
<name>A0A9X4QWK8_9BACL</name>
<reference evidence="1" key="1">
    <citation type="submission" date="2022-10" db="EMBL/GenBank/DDBJ databases">
        <title>Comparative genomic analysis of Cohnella hashimotonis sp. nov., isolated from the International Space Station.</title>
        <authorList>
            <person name="Simpson A."/>
            <person name="Venkateswaran K."/>
        </authorList>
    </citation>
    <scope>NUCLEOTIDE SEQUENCE</scope>
    <source>
        <strain evidence="1">DSM 28161</strain>
    </source>
</reference>
<dbReference type="EMBL" id="JAPDIA010000009">
    <property type="protein sequence ID" value="MDG0813910.1"/>
    <property type="molecule type" value="Genomic_DNA"/>
</dbReference>
<evidence type="ECO:0000313" key="2">
    <source>
        <dbReference type="Proteomes" id="UP001153404"/>
    </source>
</evidence>
<evidence type="ECO:0000313" key="1">
    <source>
        <dbReference type="EMBL" id="MDG0813910.1"/>
    </source>
</evidence>
<dbReference type="AlphaFoldDB" id="A0A9X4QWK8"/>
<dbReference type="Proteomes" id="UP001153404">
    <property type="component" value="Unassembled WGS sequence"/>
</dbReference>
<dbReference type="RefSeq" id="WP_277538384.1">
    <property type="nucleotide sequence ID" value="NZ_JAPDIA010000009.1"/>
</dbReference>
<proteinExistence type="predicted"/>
<protein>
    <submittedName>
        <fullName evidence="1">Uncharacterized protein</fullName>
    </submittedName>
</protein>
<gene>
    <name evidence="1" type="ORF">OMP40_34970</name>
</gene>
<keyword evidence="2" id="KW-1185">Reference proteome</keyword>
<organism evidence="1 2">
    <name type="scientific">Cohnella rhizosphaerae</name>
    <dbReference type="NCBI Taxonomy" id="1457232"/>
    <lineage>
        <taxon>Bacteria</taxon>
        <taxon>Bacillati</taxon>
        <taxon>Bacillota</taxon>
        <taxon>Bacilli</taxon>
        <taxon>Bacillales</taxon>
        <taxon>Paenibacillaceae</taxon>
        <taxon>Cohnella</taxon>
    </lineage>
</organism>